<keyword evidence="3 5" id="KW-0949">S-adenosyl-L-methionine</keyword>
<evidence type="ECO:0000313" key="9">
    <source>
        <dbReference type="Proteomes" id="UP000006866"/>
    </source>
</evidence>
<dbReference type="InterPro" id="IPR031303">
    <property type="entry name" value="C5_meth_CS"/>
</dbReference>
<dbReference type="Gene3D" id="3.90.120.10">
    <property type="entry name" value="DNA Methylase, subunit A, domain 2"/>
    <property type="match status" value="1"/>
</dbReference>
<dbReference type="GO" id="GO:0003677">
    <property type="term" value="F:DNA binding"/>
    <property type="evidence" value="ECO:0007669"/>
    <property type="project" value="TreeGrafter"/>
</dbReference>
<proteinExistence type="inferred from homology"/>
<dbReference type="EC" id="2.1.1.37" evidence="7"/>
<organism evidence="8 9">
    <name type="scientific">Halanaerobium praevalens (strain ATCC 33744 / DSM 2228 / GSL)</name>
    <dbReference type="NCBI Taxonomy" id="572479"/>
    <lineage>
        <taxon>Bacteria</taxon>
        <taxon>Bacillati</taxon>
        <taxon>Bacillota</taxon>
        <taxon>Clostridia</taxon>
        <taxon>Halanaerobiales</taxon>
        <taxon>Halanaerobiaceae</taxon>
        <taxon>Halanaerobium</taxon>
    </lineage>
</organism>
<evidence type="ECO:0000256" key="3">
    <source>
        <dbReference type="ARBA" id="ARBA00022691"/>
    </source>
</evidence>
<dbReference type="PANTHER" id="PTHR10629">
    <property type="entry name" value="CYTOSINE-SPECIFIC METHYLTRANSFERASE"/>
    <property type="match status" value="1"/>
</dbReference>
<reference evidence="9" key="1">
    <citation type="submission" date="2010-10" db="EMBL/GenBank/DDBJ databases">
        <title>The complete genome of Halanaerobium praevalens DSM 2228.</title>
        <authorList>
            <consortium name="US DOE Joint Genome Institute (JGI-PGF)"/>
            <person name="Lucas S."/>
            <person name="Copeland A."/>
            <person name="Lapidus A."/>
            <person name="Glavina del Rio T."/>
            <person name="Dalin E."/>
            <person name="Tice H."/>
            <person name="Bruce D."/>
            <person name="Goodwin L."/>
            <person name="Pitluck S."/>
            <person name="Kyrpides N."/>
            <person name="Mavromatis K."/>
            <person name="Ivanova N."/>
            <person name="Ovchinnikova G."/>
            <person name="Chertkov O."/>
            <person name="Detter J.C."/>
            <person name="Han C."/>
            <person name="Larimer F."/>
            <person name="Land M."/>
            <person name="Hauser L."/>
            <person name="Markowitz V."/>
            <person name="Cheng J.-F."/>
            <person name="Hugenholtz P."/>
            <person name="Woyke T."/>
            <person name="Wu D."/>
            <person name="Tindall B."/>
            <person name="Pomrenke H.G."/>
            <person name="Brambilla E."/>
            <person name="Klenk H.-P."/>
            <person name="Eisen J.A."/>
        </authorList>
    </citation>
    <scope>NUCLEOTIDE SEQUENCE [LARGE SCALE GENOMIC DNA]</scope>
    <source>
        <strain evidence="9">ATCC 33744 / DSM 2228 / GSL</strain>
    </source>
</reference>
<gene>
    <name evidence="8" type="ordered locus">Hprae_1175</name>
</gene>
<dbReference type="EMBL" id="CP002175">
    <property type="protein sequence ID" value="ADO77315.1"/>
    <property type="molecule type" value="Genomic_DNA"/>
</dbReference>
<feature type="active site" evidence="5">
    <location>
        <position position="79"/>
    </location>
</feature>
<accession>E3DM37</accession>
<dbReference type="OrthoDB" id="9813719at2"/>
<name>E3DM37_HALPG</name>
<evidence type="ECO:0000256" key="5">
    <source>
        <dbReference type="PROSITE-ProRule" id="PRU01016"/>
    </source>
</evidence>
<dbReference type="SUPFAM" id="SSF53335">
    <property type="entry name" value="S-adenosyl-L-methionine-dependent methyltransferases"/>
    <property type="match status" value="1"/>
</dbReference>
<dbReference type="Gene3D" id="3.40.50.150">
    <property type="entry name" value="Vaccinia Virus protein VP39"/>
    <property type="match status" value="1"/>
</dbReference>
<keyword evidence="4" id="KW-0680">Restriction system</keyword>
<dbReference type="Proteomes" id="UP000006866">
    <property type="component" value="Chromosome"/>
</dbReference>
<evidence type="ECO:0000256" key="2">
    <source>
        <dbReference type="ARBA" id="ARBA00022679"/>
    </source>
</evidence>
<dbReference type="PANTHER" id="PTHR10629:SF52">
    <property type="entry name" value="DNA (CYTOSINE-5)-METHYLTRANSFERASE 1"/>
    <property type="match status" value="1"/>
</dbReference>
<dbReference type="PROSITE" id="PS00095">
    <property type="entry name" value="C5_MTASE_2"/>
    <property type="match status" value="1"/>
</dbReference>
<sequence length="328" mass="37444">MLNYIDLFSGAGGMSCGFEKAGFENIFSLEFNPEFAETYKKNFPKNNLIVKDIADISEPEVKKIIGETDVDVIVGGPPCQGFSLAGRIGRTFIEDDRNYLFNEFVRIVSIVKPEMFILENVARMARHNNGNTIIEIINEFKKIDYDVKYEVLQTSDYGIPQRRKRIIIVGTKDYTFEFPKKNNSVITVKDAIDDLPTLKSAEESNIPNHNAMNHSDQMLEKMSYIKDGGDRYDIPEKLRPETGDARKYIRYNSKEPSPTVTGDMRKIFHYSQNRALTQRELARLQTFPDDFIFVGNSTKIQQEIGNAVPPKLAYKLALKVKESLNINV</sequence>
<dbReference type="PROSITE" id="PS00094">
    <property type="entry name" value="C5_MTASE_1"/>
    <property type="match status" value="1"/>
</dbReference>
<dbReference type="KEGG" id="hpk:Hprae_1175"/>
<dbReference type="InterPro" id="IPR018117">
    <property type="entry name" value="C5_DNA_meth_AS"/>
</dbReference>
<dbReference type="PROSITE" id="PS51679">
    <property type="entry name" value="SAM_MT_C5"/>
    <property type="match status" value="1"/>
</dbReference>
<dbReference type="GO" id="GO:0032259">
    <property type="term" value="P:methylation"/>
    <property type="evidence" value="ECO:0007669"/>
    <property type="project" value="UniProtKB-KW"/>
</dbReference>
<dbReference type="InterPro" id="IPR050390">
    <property type="entry name" value="C5-Methyltransferase"/>
</dbReference>
<dbReference type="Pfam" id="PF00145">
    <property type="entry name" value="DNA_methylase"/>
    <property type="match status" value="1"/>
</dbReference>
<comment type="catalytic activity">
    <reaction evidence="7">
        <text>a 2'-deoxycytidine in DNA + S-adenosyl-L-methionine = a 5-methyl-2'-deoxycytidine in DNA + S-adenosyl-L-homocysteine + H(+)</text>
        <dbReference type="Rhea" id="RHEA:13681"/>
        <dbReference type="Rhea" id="RHEA-COMP:11369"/>
        <dbReference type="Rhea" id="RHEA-COMP:11370"/>
        <dbReference type="ChEBI" id="CHEBI:15378"/>
        <dbReference type="ChEBI" id="CHEBI:57856"/>
        <dbReference type="ChEBI" id="CHEBI:59789"/>
        <dbReference type="ChEBI" id="CHEBI:85452"/>
        <dbReference type="ChEBI" id="CHEBI:85454"/>
        <dbReference type="EC" id="2.1.1.37"/>
    </reaction>
</comment>
<dbReference type="NCBIfam" id="TIGR00675">
    <property type="entry name" value="dcm"/>
    <property type="match status" value="1"/>
</dbReference>
<dbReference type="AlphaFoldDB" id="E3DM37"/>
<dbReference type="REBASE" id="28396">
    <property type="entry name" value="M2.HprORF1174P"/>
</dbReference>
<dbReference type="InterPro" id="IPR029063">
    <property type="entry name" value="SAM-dependent_MTases_sf"/>
</dbReference>
<evidence type="ECO:0000256" key="4">
    <source>
        <dbReference type="ARBA" id="ARBA00022747"/>
    </source>
</evidence>
<evidence type="ECO:0000313" key="8">
    <source>
        <dbReference type="EMBL" id="ADO77315.1"/>
    </source>
</evidence>
<comment type="similarity">
    <text evidence="5 6">Belongs to the class I-like SAM-binding methyltransferase superfamily. C5-methyltransferase family.</text>
</comment>
<dbReference type="HOGENOM" id="CLU_006958_2_0_9"/>
<evidence type="ECO:0000256" key="1">
    <source>
        <dbReference type="ARBA" id="ARBA00022603"/>
    </source>
</evidence>
<dbReference type="eggNOG" id="COG0270">
    <property type="taxonomic scope" value="Bacteria"/>
</dbReference>
<dbReference type="GO" id="GO:0009307">
    <property type="term" value="P:DNA restriction-modification system"/>
    <property type="evidence" value="ECO:0007669"/>
    <property type="project" value="UniProtKB-KW"/>
</dbReference>
<keyword evidence="2 5" id="KW-0808">Transferase</keyword>
<keyword evidence="9" id="KW-1185">Reference proteome</keyword>
<dbReference type="InterPro" id="IPR001525">
    <property type="entry name" value="C5_MeTfrase"/>
</dbReference>
<evidence type="ECO:0000256" key="6">
    <source>
        <dbReference type="RuleBase" id="RU000416"/>
    </source>
</evidence>
<dbReference type="GO" id="GO:0044027">
    <property type="term" value="P:negative regulation of gene expression via chromosomal CpG island methylation"/>
    <property type="evidence" value="ECO:0007669"/>
    <property type="project" value="TreeGrafter"/>
</dbReference>
<dbReference type="CDD" id="cd00315">
    <property type="entry name" value="Cyt_C5_DNA_methylase"/>
    <property type="match status" value="1"/>
</dbReference>
<evidence type="ECO:0000256" key="7">
    <source>
        <dbReference type="RuleBase" id="RU000417"/>
    </source>
</evidence>
<dbReference type="RefSeq" id="WP_014553343.1">
    <property type="nucleotide sequence ID" value="NC_017455.1"/>
</dbReference>
<protein>
    <recommendedName>
        <fullName evidence="7">Cytosine-specific methyltransferase</fullName>
        <ecNumber evidence="7">2.1.1.37</ecNumber>
    </recommendedName>
</protein>
<dbReference type="STRING" id="572479.Hprae_1175"/>
<dbReference type="GO" id="GO:0003886">
    <property type="term" value="F:DNA (cytosine-5-)-methyltransferase activity"/>
    <property type="evidence" value="ECO:0007669"/>
    <property type="project" value="UniProtKB-EC"/>
</dbReference>
<dbReference type="PATRIC" id="fig|572479.3.peg.1185"/>
<keyword evidence="1 5" id="KW-0489">Methyltransferase</keyword>
<reference evidence="8 9" key="2">
    <citation type="journal article" date="2011" name="Stand. Genomic Sci.">
        <title>Complete genome sequence of the extremely halophilic Halanaerobium praevalens type strain (GSL).</title>
        <authorList>
            <person name="Ivanova N."/>
            <person name="Sikorski J."/>
            <person name="Chertkov O."/>
            <person name="Nolan M."/>
            <person name="Lucas S."/>
            <person name="Hammon N."/>
            <person name="Deshpande S."/>
            <person name="Cheng J.F."/>
            <person name="Tapia R."/>
            <person name="Han C."/>
            <person name="Goodwin L."/>
            <person name="Pitluck S."/>
            <person name="Huntemann M."/>
            <person name="Liolios K."/>
            <person name="Pagani I."/>
            <person name="Mavromatis K."/>
            <person name="Ovchinikova G."/>
            <person name="Pati A."/>
            <person name="Chen A."/>
            <person name="Palaniappan K."/>
            <person name="Land M."/>
            <person name="Hauser L."/>
            <person name="Brambilla E.M."/>
            <person name="Kannan K.P."/>
            <person name="Rohde M."/>
            <person name="Tindall B.J."/>
            <person name="Goker M."/>
            <person name="Detter J.C."/>
            <person name="Woyke T."/>
            <person name="Bristow J."/>
            <person name="Eisen J.A."/>
            <person name="Markowitz V."/>
            <person name="Hugenholtz P."/>
            <person name="Kyrpides N.C."/>
            <person name="Klenk H.P."/>
            <person name="Lapidus A."/>
        </authorList>
    </citation>
    <scope>NUCLEOTIDE SEQUENCE [LARGE SCALE GENOMIC DNA]</scope>
    <source>
        <strain evidence="9">ATCC 33744 / DSM 2228 / GSL</strain>
    </source>
</reference>
<dbReference type="PRINTS" id="PR00105">
    <property type="entry name" value="C5METTRFRASE"/>
</dbReference>